<organism evidence="3">
    <name type="scientific">Schistocephalus solidus</name>
    <name type="common">Tapeworm</name>
    <dbReference type="NCBI Taxonomy" id="70667"/>
    <lineage>
        <taxon>Eukaryota</taxon>
        <taxon>Metazoa</taxon>
        <taxon>Spiralia</taxon>
        <taxon>Lophotrochozoa</taxon>
        <taxon>Platyhelminthes</taxon>
        <taxon>Cestoda</taxon>
        <taxon>Eucestoda</taxon>
        <taxon>Diphyllobothriidea</taxon>
        <taxon>Diphyllobothriidae</taxon>
        <taxon>Schistocephalus</taxon>
    </lineage>
</organism>
<reference evidence="3" key="1">
    <citation type="submission" date="2016-06" db="UniProtKB">
        <authorList>
            <consortium name="WormBaseParasite"/>
        </authorList>
    </citation>
    <scope>IDENTIFICATION</scope>
</reference>
<evidence type="ECO:0000313" key="2">
    <source>
        <dbReference type="Proteomes" id="UP000275846"/>
    </source>
</evidence>
<dbReference type="Proteomes" id="UP000275846">
    <property type="component" value="Unassembled WGS sequence"/>
</dbReference>
<gene>
    <name evidence="1" type="ORF">SSLN_LOCUS5970</name>
</gene>
<sequence>MTATAVQVCLSPLAQKLVPSMGAVTFLSLGPVQRVPAAVAELGKQLEVGVCICGFSIRQQASGARR</sequence>
<evidence type="ECO:0000313" key="1">
    <source>
        <dbReference type="EMBL" id="VDL92355.1"/>
    </source>
</evidence>
<keyword evidence="2" id="KW-1185">Reference proteome</keyword>
<name>A0A183SP22_SCHSO</name>
<proteinExistence type="predicted"/>
<evidence type="ECO:0000313" key="3">
    <source>
        <dbReference type="WBParaSite" id="SSLN_0000616301-mRNA-1"/>
    </source>
</evidence>
<dbReference type="AlphaFoldDB" id="A0A183SP22"/>
<dbReference type="WBParaSite" id="SSLN_0000616301-mRNA-1">
    <property type="protein sequence ID" value="SSLN_0000616301-mRNA-1"/>
    <property type="gene ID" value="SSLN_0000616301"/>
</dbReference>
<protein>
    <submittedName>
        <fullName evidence="3">Secreted protein</fullName>
    </submittedName>
</protein>
<reference evidence="1 2" key="2">
    <citation type="submission" date="2018-11" db="EMBL/GenBank/DDBJ databases">
        <authorList>
            <consortium name="Pathogen Informatics"/>
        </authorList>
    </citation>
    <scope>NUCLEOTIDE SEQUENCE [LARGE SCALE GENOMIC DNA]</scope>
    <source>
        <strain evidence="1 2">NST_G2</strain>
    </source>
</reference>
<accession>A0A183SP22</accession>
<dbReference type="EMBL" id="UYSU01033486">
    <property type="protein sequence ID" value="VDL92355.1"/>
    <property type="molecule type" value="Genomic_DNA"/>
</dbReference>